<evidence type="ECO:0000313" key="3">
    <source>
        <dbReference type="Proteomes" id="UP001293254"/>
    </source>
</evidence>
<comment type="caution">
    <text evidence="2">The sequence shown here is derived from an EMBL/GenBank/DDBJ whole genome shotgun (WGS) entry which is preliminary data.</text>
</comment>
<gene>
    <name evidence="2" type="ORF">Salat_2118000</name>
</gene>
<proteinExistence type="predicted"/>
<evidence type="ECO:0000313" key="2">
    <source>
        <dbReference type="EMBL" id="KAK4421674.1"/>
    </source>
</evidence>
<protein>
    <submittedName>
        <fullName evidence="2">Uncharacterized protein</fullName>
    </submittedName>
</protein>
<dbReference type="Proteomes" id="UP001293254">
    <property type="component" value="Unassembled WGS sequence"/>
</dbReference>
<dbReference type="AlphaFoldDB" id="A0AAE1Y115"/>
<accession>A0AAE1Y115</accession>
<name>A0AAE1Y115_9LAMI</name>
<feature type="compositionally biased region" description="Acidic residues" evidence="1">
    <location>
        <begin position="117"/>
        <end position="158"/>
    </location>
</feature>
<organism evidence="2 3">
    <name type="scientific">Sesamum alatum</name>
    <dbReference type="NCBI Taxonomy" id="300844"/>
    <lineage>
        <taxon>Eukaryota</taxon>
        <taxon>Viridiplantae</taxon>
        <taxon>Streptophyta</taxon>
        <taxon>Embryophyta</taxon>
        <taxon>Tracheophyta</taxon>
        <taxon>Spermatophyta</taxon>
        <taxon>Magnoliopsida</taxon>
        <taxon>eudicotyledons</taxon>
        <taxon>Gunneridae</taxon>
        <taxon>Pentapetalae</taxon>
        <taxon>asterids</taxon>
        <taxon>lamiids</taxon>
        <taxon>Lamiales</taxon>
        <taxon>Pedaliaceae</taxon>
        <taxon>Sesamum</taxon>
    </lineage>
</organism>
<reference evidence="2" key="2">
    <citation type="journal article" date="2024" name="Plant">
        <title>Genomic evolution and insights into agronomic trait innovations of Sesamum species.</title>
        <authorList>
            <person name="Miao H."/>
            <person name="Wang L."/>
            <person name="Qu L."/>
            <person name="Liu H."/>
            <person name="Sun Y."/>
            <person name="Le M."/>
            <person name="Wang Q."/>
            <person name="Wei S."/>
            <person name="Zheng Y."/>
            <person name="Lin W."/>
            <person name="Duan Y."/>
            <person name="Cao H."/>
            <person name="Xiong S."/>
            <person name="Wang X."/>
            <person name="Wei L."/>
            <person name="Li C."/>
            <person name="Ma Q."/>
            <person name="Ju M."/>
            <person name="Zhao R."/>
            <person name="Li G."/>
            <person name="Mu C."/>
            <person name="Tian Q."/>
            <person name="Mei H."/>
            <person name="Zhang T."/>
            <person name="Gao T."/>
            <person name="Zhang H."/>
        </authorList>
    </citation>
    <scope>NUCLEOTIDE SEQUENCE</scope>
    <source>
        <strain evidence="2">3651</strain>
    </source>
</reference>
<reference evidence="2" key="1">
    <citation type="submission" date="2020-06" db="EMBL/GenBank/DDBJ databases">
        <authorList>
            <person name="Li T."/>
            <person name="Hu X."/>
            <person name="Zhang T."/>
            <person name="Song X."/>
            <person name="Zhang H."/>
            <person name="Dai N."/>
            <person name="Sheng W."/>
            <person name="Hou X."/>
            <person name="Wei L."/>
        </authorList>
    </citation>
    <scope>NUCLEOTIDE SEQUENCE</scope>
    <source>
        <strain evidence="2">3651</strain>
        <tissue evidence="2">Leaf</tissue>
    </source>
</reference>
<feature type="region of interest" description="Disordered" evidence="1">
    <location>
        <begin position="102"/>
        <end position="158"/>
    </location>
</feature>
<sequence length="158" mass="18538">MRVRPFGHIRPEPTLTDEELTKAHWFILSNCEEVEHYMKIYKAELLGIAIEEASDLNMNLLHHQKVAEVTEELWSLANGPFKLNTKCYSGCMVNEVRFHTREREARRRTQNSGEFHVDEDEETDNEDNYISDDIDEDDEENIDDDKDSTELDESDDDD</sequence>
<dbReference type="PANTHER" id="PTHR48258:SF14">
    <property type="entry name" value="OS02G0583300 PROTEIN"/>
    <property type="match status" value="1"/>
</dbReference>
<evidence type="ECO:0000256" key="1">
    <source>
        <dbReference type="SAM" id="MobiDB-lite"/>
    </source>
</evidence>
<dbReference type="PANTHER" id="PTHR48258">
    <property type="entry name" value="DUF4218 DOMAIN-CONTAINING PROTEIN-RELATED"/>
    <property type="match status" value="1"/>
</dbReference>
<dbReference type="EMBL" id="JACGWO010000008">
    <property type="protein sequence ID" value="KAK4421674.1"/>
    <property type="molecule type" value="Genomic_DNA"/>
</dbReference>
<keyword evidence="3" id="KW-1185">Reference proteome</keyword>